<dbReference type="EMBL" id="MLAK01000784">
    <property type="protein sequence ID" value="OHT04680.1"/>
    <property type="molecule type" value="Genomic_DNA"/>
</dbReference>
<dbReference type="EMBL" id="MLAK01000619">
    <property type="protein sequence ID" value="OHT10152.1"/>
    <property type="molecule type" value="Genomic_DNA"/>
</dbReference>
<dbReference type="Proteomes" id="UP000179807">
    <property type="component" value="Unassembled WGS sequence"/>
</dbReference>
<sequence length="88" mass="10797">MKDFALSTRSKSYSNISLYYPYYVDNFIEFILQYTNFIEFEFSERLMLRFFFKLCQHAQFRQNVLTSIYKAFSSFGCRELRSQKKFDI</sequence>
<protein>
    <submittedName>
        <fullName evidence="1">Uncharacterized protein</fullName>
    </submittedName>
</protein>
<dbReference type="RefSeq" id="XP_068363288.1">
    <property type="nucleotide sequence ID" value="XM_068501500.1"/>
</dbReference>
<name>A0A1J4K1L5_9EUKA</name>
<reference evidence="1" key="1">
    <citation type="submission" date="2016-10" db="EMBL/GenBank/DDBJ databases">
        <authorList>
            <person name="de Groot N.N."/>
        </authorList>
    </citation>
    <scope>NUCLEOTIDE SEQUENCE [LARGE SCALE GENOMIC DNA]</scope>
    <source>
        <strain evidence="1">K</strain>
    </source>
</reference>
<dbReference type="VEuPathDB" id="TrichDB:TRFO_27761"/>
<evidence type="ECO:0000313" key="3">
    <source>
        <dbReference type="Proteomes" id="UP000179807"/>
    </source>
</evidence>
<reference evidence="3" key="2">
    <citation type="submission" date="2016-10" db="EMBL/GenBank/DDBJ databases">
        <authorList>
            <person name="Benchimol M."/>
            <person name="Almeida L.G."/>
            <person name="Vasconcelos A.T."/>
            <person name="Perreira-Neves A."/>
            <person name="Rosa I.A."/>
            <person name="Tasca T."/>
            <person name="Bogo M.R."/>
            <person name="de Souza W."/>
        </authorList>
    </citation>
    <scope>NUCLEOTIDE SEQUENCE [LARGE SCALE GENOMIC DNA]</scope>
    <source>
        <strain evidence="3">K</strain>
    </source>
</reference>
<keyword evidence="3" id="KW-1185">Reference proteome</keyword>
<organism evidence="1 3">
    <name type="scientific">Tritrichomonas foetus</name>
    <dbReference type="NCBI Taxonomy" id="1144522"/>
    <lineage>
        <taxon>Eukaryota</taxon>
        <taxon>Metamonada</taxon>
        <taxon>Parabasalia</taxon>
        <taxon>Tritrichomonadida</taxon>
        <taxon>Tritrichomonadidae</taxon>
        <taxon>Tritrichomonas</taxon>
    </lineage>
</organism>
<gene>
    <name evidence="2" type="ORF">TRFO_20606</name>
    <name evidence="1" type="ORF">TRFO_27761</name>
</gene>
<dbReference type="GeneID" id="94836204"/>
<accession>A0A1J4K1L5</accession>
<dbReference type="AlphaFoldDB" id="A0A1J4K1L5"/>
<evidence type="ECO:0000313" key="2">
    <source>
        <dbReference type="EMBL" id="OHT10152.1"/>
    </source>
</evidence>
<evidence type="ECO:0000313" key="1">
    <source>
        <dbReference type="EMBL" id="OHT04680.1"/>
    </source>
</evidence>
<proteinExistence type="predicted"/>
<dbReference type="VEuPathDB" id="TrichDB:TRFO_20606"/>
<comment type="caution">
    <text evidence="1">The sequence shown here is derived from an EMBL/GenBank/DDBJ whole genome shotgun (WGS) entry which is preliminary data.</text>
</comment>